<dbReference type="STRING" id="5722.A2FC29"/>
<evidence type="ECO:0000313" key="20">
    <source>
        <dbReference type="EMBL" id="EAX97524.1"/>
    </source>
</evidence>
<dbReference type="InParanoid" id="A2FC29"/>
<keyword evidence="6" id="KW-0479">Metal-binding</keyword>
<feature type="repeat" description="TPR" evidence="17">
    <location>
        <begin position="78"/>
        <end position="111"/>
    </location>
</feature>
<comment type="cofactor">
    <cofactor evidence="1">
        <name>Mn(2+)</name>
        <dbReference type="ChEBI" id="CHEBI:29035"/>
    </cofactor>
</comment>
<comment type="catalytic activity">
    <reaction evidence="13">
        <text>O-phospho-L-seryl-[protein] + H2O = L-seryl-[protein] + phosphate</text>
        <dbReference type="Rhea" id="RHEA:20629"/>
        <dbReference type="Rhea" id="RHEA-COMP:9863"/>
        <dbReference type="Rhea" id="RHEA-COMP:11604"/>
        <dbReference type="ChEBI" id="CHEBI:15377"/>
        <dbReference type="ChEBI" id="CHEBI:29999"/>
        <dbReference type="ChEBI" id="CHEBI:43474"/>
        <dbReference type="ChEBI" id="CHEBI:83421"/>
        <dbReference type="EC" id="3.1.3.16"/>
    </reaction>
    <physiologicalReaction direction="left-to-right" evidence="13">
        <dbReference type="Rhea" id="RHEA:20630"/>
    </physiologicalReaction>
</comment>
<evidence type="ECO:0000313" key="21">
    <source>
        <dbReference type="Proteomes" id="UP000001542"/>
    </source>
</evidence>
<gene>
    <name evidence="20" type="ORF">TVAG_331100</name>
</gene>
<comment type="similarity">
    <text evidence="4">Belongs to the PPP phosphatase family. PP-5 (PP-T) subfamily.</text>
</comment>
<proteinExistence type="inferred from homology"/>
<dbReference type="eggNOG" id="KOG0376">
    <property type="taxonomic scope" value="Eukaryota"/>
</dbReference>
<accession>A2FC29</accession>
<dbReference type="InterPro" id="IPR006186">
    <property type="entry name" value="Ser/Thr-sp_prot-phosphatase"/>
</dbReference>
<dbReference type="SMART" id="SM00028">
    <property type="entry name" value="TPR"/>
    <property type="match status" value="3"/>
</dbReference>
<comment type="catalytic activity">
    <reaction evidence="14">
        <text>O-phospho-L-threonyl-[protein] + H2O = L-threonyl-[protein] + phosphate</text>
        <dbReference type="Rhea" id="RHEA:47004"/>
        <dbReference type="Rhea" id="RHEA-COMP:11060"/>
        <dbReference type="Rhea" id="RHEA-COMP:11605"/>
        <dbReference type="ChEBI" id="CHEBI:15377"/>
        <dbReference type="ChEBI" id="CHEBI:30013"/>
        <dbReference type="ChEBI" id="CHEBI:43474"/>
        <dbReference type="ChEBI" id="CHEBI:61977"/>
        <dbReference type="EC" id="3.1.3.16"/>
    </reaction>
    <physiologicalReaction direction="left-to-right" evidence="14">
        <dbReference type="Rhea" id="RHEA:47005"/>
    </physiologicalReaction>
</comment>
<dbReference type="GO" id="GO:0046872">
    <property type="term" value="F:metal ion binding"/>
    <property type="evidence" value="ECO:0007669"/>
    <property type="project" value="UniProtKB-KW"/>
</dbReference>
<dbReference type="PIRSF" id="PIRSF033096">
    <property type="entry name" value="PPPtase_5"/>
    <property type="match status" value="1"/>
</dbReference>
<keyword evidence="8" id="KW-0378">Hydrolase</keyword>
<keyword evidence="12" id="KW-0539">Nucleus</keyword>
<dbReference type="PANTHER" id="PTHR45668:SF5">
    <property type="entry name" value="SERINE_THREONINE-PROTEIN PHOSPHATASE 5"/>
    <property type="match status" value="1"/>
</dbReference>
<keyword evidence="21" id="KW-1185">Reference proteome</keyword>
<evidence type="ECO:0000256" key="14">
    <source>
        <dbReference type="ARBA" id="ARBA00048832"/>
    </source>
</evidence>
<protein>
    <recommendedName>
        <fullName evidence="15">Serine/threonine-protein phosphatase T</fullName>
        <ecNumber evidence="5">3.1.3.16</ecNumber>
    </recommendedName>
</protein>
<dbReference type="Proteomes" id="UP000001542">
    <property type="component" value="Unassembled WGS sequence"/>
</dbReference>
<dbReference type="SMR" id="A2FC29"/>
<dbReference type="PRINTS" id="PR00114">
    <property type="entry name" value="STPHPHTASE"/>
</dbReference>
<dbReference type="InterPro" id="IPR011990">
    <property type="entry name" value="TPR-like_helical_dom_sf"/>
</dbReference>
<dbReference type="InterPro" id="IPR029052">
    <property type="entry name" value="Metallo-depent_PP-like"/>
</dbReference>
<evidence type="ECO:0000256" key="11">
    <source>
        <dbReference type="ARBA" id="ARBA00023211"/>
    </source>
</evidence>
<dbReference type="Gene3D" id="3.60.21.10">
    <property type="match status" value="1"/>
</dbReference>
<evidence type="ECO:0000256" key="17">
    <source>
        <dbReference type="PROSITE-ProRule" id="PRU00339"/>
    </source>
</evidence>
<dbReference type="RefSeq" id="XP_001310454.1">
    <property type="nucleotide sequence ID" value="XM_001310453.1"/>
</dbReference>
<dbReference type="FunFam" id="3.60.21.10:FF:000036">
    <property type="entry name" value="Serine/threonine protein phosphatase 5"/>
    <property type="match status" value="1"/>
</dbReference>
<evidence type="ECO:0000256" key="2">
    <source>
        <dbReference type="ARBA" id="ARBA00001946"/>
    </source>
</evidence>
<evidence type="ECO:0000256" key="16">
    <source>
        <dbReference type="PIRSR" id="PIRSR033096-1"/>
    </source>
</evidence>
<evidence type="ECO:0000256" key="13">
    <source>
        <dbReference type="ARBA" id="ARBA00047986"/>
    </source>
</evidence>
<evidence type="ECO:0000256" key="9">
    <source>
        <dbReference type="ARBA" id="ARBA00022803"/>
    </source>
</evidence>
<reference evidence="20" key="1">
    <citation type="submission" date="2006-10" db="EMBL/GenBank/DDBJ databases">
        <authorList>
            <person name="Amadeo P."/>
            <person name="Zhao Q."/>
            <person name="Wortman J."/>
            <person name="Fraser-Liggett C."/>
            <person name="Carlton J."/>
        </authorList>
    </citation>
    <scope>NUCLEOTIDE SEQUENCE</scope>
    <source>
        <strain evidence="20">G3</strain>
    </source>
</reference>
<dbReference type="GO" id="GO:0005829">
    <property type="term" value="C:cytosol"/>
    <property type="evidence" value="ECO:0000318"/>
    <property type="project" value="GO_Central"/>
</dbReference>
<dbReference type="FunCoup" id="A2FC29">
    <property type="interactions" value="1115"/>
</dbReference>
<feature type="region of interest" description="Disordered" evidence="18">
    <location>
        <begin position="146"/>
        <end position="173"/>
    </location>
</feature>
<reference evidence="20" key="2">
    <citation type="journal article" date="2007" name="Science">
        <title>Draft genome sequence of the sexually transmitted pathogen Trichomonas vaginalis.</title>
        <authorList>
            <person name="Carlton J.M."/>
            <person name="Hirt R.P."/>
            <person name="Silva J.C."/>
            <person name="Delcher A.L."/>
            <person name="Schatz M."/>
            <person name="Zhao Q."/>
            <person name="Wortman J.R."/>
            <person name="Bidwell S.L."/>
            <person name="Alsmark U.C.M."/>
            <person name="Besteiro S."/>
            <person name="Sicheritz-Ponten T."/>
            <person name="Noel C.J."/>
            <person name="Dacks J.B."/>
            <person name="Foster P.G."/>
            <person name="Simillion C."/>
            <person name="Van de Peer Y."/>
            <person name="Miranda-Saavedra D."/>
            <person name="Barton G.J."/>
            <person name="Westrop G.D."/>
            <person name="Mueller S."/>
            <person name="Dessi D."/>
            <person name="Fiori P.L."/>
            <person name="Ren Q."/>
            <person name="Paulsen I."/>
            <person name="Zhang H."/>
            <person name="Bastida-Corcuera F.D."/>
            <person name="Simoes-Barbosa A."/>
            <person name="Brown M.T."/>
            <person name="Hayes R.D."/>
            <person name="Mukherjee M."/>
            <person name="Okumura C.Y."/>
            <person name="Schneider R."/>
            <person name="Smith A.J."/>
            <person name="Vanacova S."/>
            <person name="Villalvazo M."/>
            <person name="Haas B.J."/>
            <person name="Pertea M."/>
            <person name="Feldblyum T.V."/>
            <person name="Utterback T.R."/>
            <person name="Shu C.L."/>
            <person name="Osoegawa K."/>
            <person name="de Jong P.J."/>
            <person name="Hrdy I."/>
            <person name="Horvathova L."/>
            <person name="Zubacova Z."/>
            <person name="Dolezal P."/>
            <person name="Malik S.B."/>
            <person name="Logsdon J.M. Jr."/>
            <person name="Henze K."/>
            <person name="Gupta A."/>
            <person name="Wang C.C."/>
            <person name="Dunne R.L."/>
            <person name="Upcroft J.A."/>
            <person name="Upcroft P."/>
            <person name="White O."/>
            <person name="Salzberg S.L."/>
            <person name="Tang P."/>
            <person name="Chiu C.-H."/>
            <person name="Lee Y.-S."/>
            <person name="Embley T.M."/>
            <person name="Coombs G.H."/>
            <person name="Mottram J.C."/>
            <person name="Tachezy J."/>
            <person name="Fraser-Liggett C.M."/>
            <person name="Johnson P.J."/>
        </authorList>
    </citation>
    <scope>NUCLEOTIDE SEQUENCE [LARGE SCALE GENOMIC DNA]</scope>
    <source>
        <strain evidence="20">G3</strain>
    </source>
</reference>
<dbReference type="Pfam" id="PF00149">
    <property type="entry name" value="Metallophos"/>
    <property type="match status" value="1"/>
</dbReference>
<dbReference type="KEGG" id="tva:4755309"/>
<sequence>MSNKVEKFRKEGNDFFTAGKYFAAYDSYKKAIEECKNGDNTTLSIIYSSLSAAALLLERNSEAIDTATKSIELDNKNSRAYFRRGNAYATNLAWEEAYEDYLQASKLAPATKYFKDRADFVKTKLNSPPDLMANAGRTQIPKQEDLPQVIPSPKPKPEILPAKPQTAKDSSEFSPDSIKAMMKNMLNDQRPPEQTVLSMIRRVRDLYFSLPNVVNITVPKIHVVGDTHGQLQDVINIFETHGYPSSENPYLFNGDFVDRGSQGSEIVISLMAWKLYDNNCMFMNRGNHETDAMNQLYGFYNECDAKFSKSIFSEFSRLFCALPIAHIINNKVIVLHGGLPSRTNDINVINRENRNCQPPDNSIIAEILWADPMEGRGLAPSPRGVARQFGSDITEQFLRQNNLELLIRSHQVQENGYCVMHSGKCITVFSAPNYVGNMGNKGAIVDIKFDGNGNIASREFKTFTAKPIPEKYKPMKYAAFSFY</sequence>
<evidence type="ECO:0000256" key="18">
    <source>
        <dbReference type="SAM" id="MobiDB-lite"/>
    </source>
</evidence>
<evidence type="ECO:0000256" key="1">
    <source>
        <dbReference type="ARBA" id="ARBA00001936"/>
    </source>
</evidence>
<dbReference type="EC" id="3.1.3.16" evidence="5"/>
<evidence type="ECO:0000256" key="5">
    <source>
        <dbReference type="ARBA" id="ARBA00013081"/>
    </source>
</evidence>
<dbReference type="VEuPathDB" id="TrichDB:TVAG_331100"/>
<dbReference type="InterPro" id="IPR019734">
    <property type="entry name" value="TPR_rpt"/>
</dbReference>
<dbReference type="AlphaFoldDB" id="A2FC29"/>
<keyword evidence="10" id="KW-0904">Protein phosphatase</keyword>
<dbReference type="PROSITE" id="PS50005">
    <property type="entry name" value="TPR"/>
    <property type="match status" value="1"/>
</dbReference>
<evidence type="ECO:0000256" key="15">
    <source>
        <dbReference type="ARBA" id="ARBA00073946"/>
    </source>
</evidence>
<dbReference type="InterPro" id="IPR004843">
    <property type="entry name" value="Calcineurin-like_PHP"/>
</dbReference>
<dbReference type="SMART" id="SM00156">
    <property type="entry name" value="PP2Ac"/>
    <property type="match status" value="1"/>
</dbReference>
<keyword evidence="11" id="KW-0464">Manganese</keyword>
<dbReference type="GO" id="GO:0005634">
    <property type="term" value="C:nucleus"/>
    <property type="evidence" value="ECO:0000318"/>
    <property type="project" value="GO_Central"/>
</dbReference>
<feature type="domain" description="Serine/threonine specific protein phosphatases" evidence="19">
    <location>
        <begin position="191"/>
        <end position="474"/>
    </location>
</feature>
<keyword evidence="7" id="KW-0677">Repeat</keyword>
<dbReference type="EMBL" id="DS113711">
    <property type="protein sequence ID" value="EAX97524.1"/>
    <property type="molecule type" value="Genomic_DNA"/>
</dbReference>
<dbReference type="Gene3D" id="1.25.40.10">
    <property type="entry name" value="Tetratricopeptide repeat domain"/>
    <property type="match status" value="1"/>
</dbReference>
<organism evidence="20 21">
    <name type="scientific">Trichomonas vaginalis (strain ATCC PRA-98 / G3)</name>
    <dbReference type="NCBI Taxonomy" id="412133"/>
    <lineage>
        <taxon>Eukaryota</taxon>
        <taxon>Metamonada</taxon>
        <taxon>Parabasalia</taxon>
        <taxon>Trichomonadida</taxon>
        <taxon>Trichomonadidae</taxon>
        <taxon>Trichomonas</taxon>
    </lineage>
</organism>
<evidence type="ECO:0000259" key="19">
    <source>
        <dbReference type="SMART" id="SM00156"/>
    </source>
</evidence>
<keyword evidence="9 17" id="KW-0802">TPR repeat</keyword>
<evidence type="ECO:0000256" key="8">
    <source>
        <dbReference type="ARBA" id="ARBA00022801"/>
    </source>
</evidence>
<dbReference type="GO" id="GO:0004722">
    <property type="term" value="F:protein serine/threonine phosphatase activity"/>
    <property type="evidence" value="ECO:0000318"/>
    <property type="project" value="GO_Central"/>
</dbReference>
<evidence type="ECO:0000256" key="3">
    <source>
        <dbReference type="ARBA" id="ARBA00004123"/>
    </source>
</evidence>
<dbReference type="SUPFAM" id="SSF56300">
    <property type="entry name" value="Metallo-dependent phosphatases"/>
    <property type="match status" value="1"/>
</dbReference>
<dbReference type="OrthoDB" id="445564at2759"/>
<comment type="cofactor">
    <cofactor evidence="2">
        <name>Mg(2+)</name>
        <dbReference type="ChEBI" id="CHEBI:18420"/>
    </cofactor>
</comment>
<name>A2FC29_TRIV3</name>
<feature type="active site" description="Proton donor/acceptor" evidence="16">
    <location>
        <position position="288"/>
    </location>
</feature>
<evidence type="ECO:0000256" key="6">
    <source>
        <dbReference type="ARBA" id="ARBA00022723"/>
    </source>
</evidence>
<dbReference type="PANTHER" id="PTHR45668">
    <property type="entry name" value="SERINE/THREONINE-PROTEIN PHOSPHATASE 5-RELATED"/>
    <property type="match status" value="1"/>
</dbReference>
<dbReference type="InterPro" id="IPR051134">
    <property type="entry name" value="PPP_phosphatase"/>
</dbReference>
<dbReference type="VEuPathDB" id="TrichDB:TVAGG3_0757540"/>
<evidence type="ECO:0000256" key="7">
    <source>
        <dbReference type="ARBA" id="ARBA00022737"/>
    </source>
</evidence>
<evidence type="ECO:0000256" key="12">
    <source>
        <dbReference type="ARBA" id="ARBA00023242"/>
    </source>
</evidence>
<comment type="subcellular location">
    <subcellularLocation>
        <location evidence="3">Nucleus</location>
    </subcellularLocation>
</comment>
<evidence type="ECO:0000256" key="10">
    <source>
        <dbReference type="ARBA" id="ARBA00022912"/>
    </source>
</evidence>
<evidence type="ECO:0000256" key="4">
    <source>
        <dbReference type="ARBA" id="ARBA00008786"/>
    </source>
</evidence>
<dbReference type="SUPFAM" id="SSF48452">
    <property type="entry name" value="TPR-like"/>
    <property type="match status" value="1"/>
</dbReference>